<evidence type="ECO:0000313" key="1">
    <source>
        <dbReference type="EMBL" id="AFY93187.1"/>
    </source>
</evidence>
<organism evidence="1 2">
    <name type="scientific">Chamaesiphon minutus (strain ATCC 27169 / PCC 6605)</name>
    <dbReference type="NCBI Taxonomy" id="1173020"/>
    <lineage>
        <taxon>Bacteria</taxon>
        <taxon>Bacillati</taxon>
        <taxon>Cyanobacteriota</taxon>
        <taxon>Cyanophyceae</taxon>
        <taxon>Gomontiellales</taxon>
        <taxon>Chamaesiphonaceae</taxon>
        <taxon>Chamaesiphon</taxon>
    </lineage>
</organism>
<dbReference type="RefSeq" id="WP_015159347.1">
    <property type="nucleotide sequence ID" value="NC_019697.1"/>
</dbReference>
<dbReference type="EMBL" id="CP003600">
    <property type="protein sequence ID" value="AFY93187.1"/>
    <property type="molecule type" value="Genomic_DNA"/>
</dbReference>
<evidence type="ECO:0000313" key="2">
    <source>
        <dbReference type="Proteomes" id="UP000010366"/>
    </source>
</evidence>
<name>K9UDJ3_CHAP6</name>
<dbReference type="HOGENOM" id="CLU_1674775_0_0_3"/>
<proteinExistence type="predicted"/>
<dbReference type="Proteomes" id="UP000010366">
    <property type="component" value="Chromosome"/>
</dbReference>
<gene>
    <name evidence="1" type="ORF">Cha6605_2094</name>
</gene>
<dbReference type="KEGG" id="cmp:Cha6605_2094"/>
<dbReference type="AlphaFoldDB" id="K9UDJ3"/>
<sequence>MGDAKRRKLLCDSYRLEPHCSKQTIEVVGLPEASKLRISGELQKYWATLDPIPSKRLHKLIDVVKDSGGGVCVNLIDAHTIIPPSDLIAKIIPKIPDLSTTATAEIGEILANYDPETELVVISCLPPELPQSIATLLYEHTVLYVITYQYSFVNIYN</sequence>
<accession>K9UDJ3</accession>
<protein>
    <submittedName>
        <fullName evidence="1">Uncharacterized protein</fullName>
    </submittedName>
</protein>
<reference evidence="1 2" key="1">
    <citation type="submission" date="2012-05" db="EMBL/GenBank/DDBJ databases">
        <title>Finished chromosome of genome of Chamaesiphon sp. PCC 6605.</title>
        <authorList>
            <consortium name="US DOE Joint Genome Institute"/>
            <person name="Gugger M."/>
            <person name="Coursin T."/>
            <person name="Rippka R."/>
            <person name="Tandeau De Marsac N."/>
            <person name="Huntemann M."/>
            <person name="Wei C.-L."/>
            <person name="Han J."/>
            <person name="Detter J.C."/>
            <person name="Han C."/>
            <person name="Tapia R."/>
            <person name="Chen A."/>
            <person name="Kyrpides N."/>
            <person name="Mavromatis K."/>
            <person name="Markowitz V."/>
            <person name="Szeto E."/>
            <person name="Ivanova N."/>
            <person name="Pagani I."/>
            <person name="Pati A."/>
            <person name="Goodwin L."/>
            <person name="Nordberg H.P."/>
            <person name="Cantor M.N."/>
            <person name="Hua S.X."/>
            <person name="Woyke T."/>
            <person name="Kerfeld C.A."/>
        </authorList>
    </citation>
    <scope>NUCLEOTIDE SEQUENCE [LARGE SCALE GENOMIC DNA]</scope>
    <source>
        <strain evidence="2">ATCC 27169 / PCC 6605</strain>
    </source>
</reference>
<keyword evidence="2" id="KW-1185">Reference proteome</keyword>